<gene>
    <name evidence="1" type="ORF">ACFSJD_38390</name>
</gene>
<dbReference type="Proteomes" id="UP001597114">
    <property type="component" value="Unassembled WGS sequence"/>
</dbReference>
<organism evidence="1 2">
    <name type="scientific">Pseudonocardia yunnanensis</name>
    <dbReference type="NCBI Taxonomy" id="58107"/>
    <lineage>
        <taxon>Bacteria</taxon>
        <taxon>Bacillati</taxon>
        <taxon>Actinomycetota</taxon>
        <taxon>Actinomycetes</taxon>
        <taxon>Pseudonocardiales</taxon>
        <taxon>Pseudonocardiaceae</taxon>
        <taxon>Pseudonocardia</taxon>
    </lineage>
</organism>
<proteinExistence type="predicted"/>
<protein>
    <submittedName>
        <fullName evidence="1">DUF1684 domain-containing protein</fullName>
    </submittedName>
</protein>
<dbReference type="EMBL" id="JBHUCO010000063">
    <property type="protein sequence ID" value="MFD1523406.1"/>
    <property type="molecule type" value="Genomic_DNA"/>
</dbReference>
<evidence type="ECO:0000313" key="2">
    <source>
        <dbReference type="Proteomes" id="UP001597114"/>
    </source>
</evidence>
<dbReference type="Pfam" id="PF07920">
    <property type="entry name" value="DUF1684"/>
    <property type="match status" value="1"/>
</dbReference>
<comment type="caution">
    <text evidence="1">The sequence shown here is derived from an EMBL/GenBank/DDBJ whole genome shotgun (WGS) entry which is preliminary data.</text>
</comment>
<keyword evidence="2" id="KW-1185">Reference proteome</keyword>
<reference evidence="2" key="1">
    <citation type="journal article" date="2019" name="Int. J. Syst. Evol. Microbiol.">
        <title>The Global Catalogue of Microorganisms (GCM) 10K type strain sequencing project: providing services to taxonomists for standard genome sequencing and annotation.</title>
        <authorList>
            <consortium name="The Broad Institute Genomics Platform"/>
            <consortium name="The Broad Institute Genome Sequencing Center for Infectious Disease"/>
            <person name="Wu L."/>
            <person name="Ma J."/>
        </authorList>
    </citation>
    <scope>NUCLEOTIDE SEQUENCE [LARGE SCALE GENOMIC DNA]</scope>
    <source>
        <strain evidence="2">CCM 7043</strain>
    </source>
</reference>
<dbReference type="RefSeq" id="WP_379659409.1">
    <property type="nucleotide sequence ID" value="NZ_JBHUCO010000063.1"/>
</dbReference>
<evidence type="ECO:0000313" key="1">
    <source>
        <dbReference type="EMBL" id="MFD1523406.1"/>
    </source>
</evidence>
<name>A0ABW4F8C9_9PSEU</name>
<sequence length="130" mass="14085">MTGQRLVVFTDATNGDTTPGIGRWLVLPLLEPGSNLTVDFNKAHLSQYHQQPSVSGSWSRLPGSLERVLWCGRSSPSRGSEYGRSEAVADAQCQFDVVASVVARGRPFPVLCGFGTGIDIFRKCRELTSA</sequence>
<accession>A0ABW4F8C9</accession>
<dbReference type="InterPro" id="IPR012467">
    <property type="entry name" value="DUF1684"/>
</dbReference>